<keyword evidence="8" id="KW-0735">Signal-anchor</keyword>
<dbReference type="EMBL" id="WIUZ02000011">
    <property type="protein sequence ID" value="KAF9782825.1"/>
    <property type="molecule type" value="Genomic_DNA"/>
</dbReference>
<proteinExistence type="inferred from homology"/>
<comment type="function">
    <text evidence="12">Catalyzes the hydrolysis of inorganic polyphosphate (polyP) chains of many hundreds of phosphate residues into shorter lengths.</text>
</comment>
<dbReference type="SUPFAM" id="SSF56300">
    <property type="entry name" value="Metallo-dependent phosphatases"/>
    <property type="match status" value="1"/>
</dbReference>
<evidence type="ECO:0000313" key="17">
    <source>
        <dbReference type="Proteomes" id="UP000736335"/>
    </source>
</evidence>
<comment type="catalytic activity">
    <reaction evidence="12">
        <text>[phosphate](n+1) + n H2O = (n+1) phosphate + n H(+)</text>
        <dbReference type="Rhea" id="RHEA:22452"/>
        <dbReference type="Rhea" id="RHEA-COMP:14280"/>
        <dbReference type="ChEBI" id="CHEBI:15377"/>
        <dbReference type="ChEBI" id="CHEBI:15378"/>
        <dbReference type="ChEBI" id="CHEBI:16838"/>
        <dbReference type="ChEBI" id="CHEBI:43474"/>
        <dbReference type="EC" id="3.6.1.10"/>
    </reaction>
</comment>
<comment type="caution">
    <text evidence="16">The sequence shown here is derived from an EMBL/GenBank/DDBJ whole genome shotgun (WGS) entry which is preliminary data.</text>
</comment>
<evidence type="ECO:0000313" key="16">
    <source>
        <dbReference type="EMBL" id="KAF9782825.1"/>
    </source>
</evidence>
<evidence type="ECO:0000256" key="8">
    <source>
        <dbReference type="ARBA" id="ARBA00022968"/>
    </source>
</evidence>
<keyword evidence="10 12" id="KW-0472">Membrane</keyword>
<evidence type="ECO:0000256" key="9">
    <source>
        <dbReference type="ARBA" id="ARBA00022989"/>
    </source>
</evidence>
<keyword evidence="11" id="KW-0325">Glycoprotein</keyword>
<dbReference type="AlphaFoldDB" id="A0A9P6HAX6"/>
<reference evidence="16" key="1">
    <citation type="journal article" date="2020" name="Nat. Commun.">
        <title>Large-scale genome sequencing of mycorrhizal fungi provides insights into the early evolution of symbiotic traits.</title>
        <authorList>
            <person name="Miyauchi S."/>
            <person name="Kiss E."/>
            <person name="Kuo A."/>
            <person name="Drula E."/>
            <person name="Kohler A."/>
            <person name="Sanchez-Garcia M."/>
            <person name="Morin E."/>
            <person name="Andreopoulos B."/>
            <person name="Barry K.W."/>
            <person name="Bonito G."/>
            <person name="Buee M."/>
            <person name="Carver A."/>
            <person name="Chen C."/>
            <person name="Cichocki N."/>
            <person name="Clum A."/>
            <person name="Culley D."/>
            <person name="Crous P.W."/>
            <person name="Fauchery L."/>
            <person name="Girlanda M."/>
            <person name="Hayes R.D."/>
            <person name="Keri Z."/>
            <person name="LaButti K."/>
            <person name="Lipzen A."/>
            <person name="Lombard V."/>
            <person name="Magnuson J."/>
            <person name="Maillard F."/>
            <person name="Murat C."/>
            <person name="Nolan M."/>
            <person name="Ohm R.A."/>
            <person name="Pangilinan J."/>
            <person name="Pereira M.F."/>
            <person name="Perotto S."/>
            <person name="Peter M."/>
            <person name="Pfister S."/>
            <person name="Riley R."/>
            <person name="Sitrit Y."/>
            <person name="Stielow J.B."/>
            <person name="Szollosi G."/>
            <person name="Zifcakova L."/>
            <person name="Stursova M."/>
            <person name="Spatafora J.W."/>
            <person name="Tedersoo L."/>
            <person name="Vaario L.M."/>
            <person name="Yamada A."/>
            <person name="Yan M."/>
            <person name="Wang P."/>
            <person name="Xu J."/>
            <person name="Bruns T."/>
            <person name="Baldrian P."/>
            <person name="Vilgalys R."/>
            <person name="Dunand C."/>
            <person name="Henrissat B."/>
            <person name="Grigoriev I.V."/>
            <person name="Hibbett D."/>
            <person name="Nagy L.G."/>
            <person name="Martin F.M."/>
        </authorList>
    </citation>
    <scope>NUCLEOTIDE SEQUENCE</scope>
    <source>
        <strain evidence="16">UH-Tt-Lm1</strain>
    </source>
</reference>
<evidence type="ECO:0000256" key="5">
    <source>
        <dbReference type="ARBA" id="ARBA00022554"/>
    </source>
</evidence>
<keyword evidence="9" id="KW-1133">Transmembrane helix</keyword>
<evidence type="ECO:0000256" key="13">
    <source>
        <dbReference type="SAM" id="MobiDB-lite"/>
    </source>
</evidence>
<organism evidence="16 17">
    <name type="scientific">Thelephora terrestris</name>
    <dbReference type="NCBI Taxonomy" id="56493"/>
    <lineage>
        <taxon>Eukaryota</taxon>
        <taxon>Fungi</taxon>
        <taxon>Dikarya</taxon>
        <taxon>Basidiomycota</taxon>
        <taxon>Agaricomycotina</taxon>
        <taxon>Agaricomycetes</taxon>
        <taxon>Thelephorales</taxon>
        <taxon>Thelephoraceae</taxon>
        <taxon>Thelephora</taxon>
    </lineage>
</organism>
<evidence type="ECO:0000256" key="14">
    <source>
        <dbReference type="SAM" id="SignalP"/>
    </source>
</evidence>
<evidence type="ECO:0000256" key="12">
    <source>
        <dbReference type="PIRNR" id="PIRNR027093"/>
    </source>
</evidence>
<reference evidence="16" key="2">
    <citation type="submission" date="2020-11" db="EMBL/GenBank/DDBJ databases">
        <authorList>
            <consortium name="DOE Joint Genome Institute"/>
            <person name="Kuo A."/>
            <person name="Miyauchi S."/>
            <person name="Kiss E."/>
            <person name="Drula E."/>
            <person name="Kohler A."/>
            <person name="Sanchez-Garcia M."/>
            <person name="Andreopoulos B."/>
            <person name="Barry K.W."/>
            <person name="Bonito G."/>
            <person name="Buee M."/>
            <person name="Carver A."/>
            <person name="Chen C."/>
            <person name="Cichocki N."/>
            <person name="Clum A."/>
            <person name="Culley D."/>
            <person name="Crous P.W."/>
            <person name="Fauchery L."/>
            <person name="Girlanda M."/>
            <person name="Hayes R."/>
            <person name="Keri Z."/>
            <person name="Labutti K."/>
            <person name="Lipzen A."/>
            <person name="Lombard V."/>
            <person name="Magnuson J."/>
            <person name="Maillard F."/>
            <person name="Morin E."/>
            <person name="Murat C."/>
            <person name="Nolan M."/>
            <person name="Ohm R."/>
            <person name="Pangilinan J."/>
            <person name="Pereira M."/>
            <person name="Perotto S."/>
            <person name="Peter M."/>
            <person name="Riley R."/>
            <person name="Sitrit Y."/>
            <person name="Stielow B."/>
            <person name="Szollosi G."/>
            <person name="Zifcakova L."/>
            <person name="Stursova M."/>
            <person name="Spatafora J.W."/>
            <person name="Tedersoo L."/>
            <person name="Vaario L.-M."/>
            <person name="Yamada A."/>
            <person name="Yan M."/>
            <person name="Wang P."/>
            <person name="Xu J."/>
            <person name="Bruns T."/>
            <person name="Baldrian P."/>
            <person name="Vilgalys R."/>
            <person name="Henrissat B."/>
            <person name="Grigoriev I.V."/>
            <person name="Hibbett D."/>
            <person name="Nagy L.G."/>
            <person name="Martin F.M."/>
        </authorList>
    </citation>
    <scope>NUCLEOTIDE SEQUENCE</scope>
    <source>
        <strain evidence="16">UH-Tt-Lm1</strain>
    </source>
</reference>
<accession>A0A9P6HAX6</accession>
<feature type="chain" id="PRO_5040126015" description="Endopolyphosphatase" evidence="14">
    <location>
        <begin position="21"/>
        <end position="622"/>
    </location>
</feature>
<dbReference type="GO" id="GO:0004309">
    <property type="term" value="F:exopolyphosphatase activity"/>
    <property type="evidence" value="ECO:0007669"/>
    <property type="project" value="TreeGrafter"/>
</dbReference>
<dbReference type="GO" id="GO:0005615">
    <property type="term" value="C:extracellular space"/>
    <property type="evidence" value="ECO:0007669"/>
    <property type="project" value="TreeGrafter"/>
</dbReference>
<feature type="domain" description="Calcineurin-like phosphoesterase" evidence="15">
    <location>
        <begin position="55"/>
        <end position="282"/>
    </location>
</feature>
<feature type="compositionally biased region" description="Basic and acidic residues" evidence="13">
    <location>
        <begin position="449"/>
        <end position="458"/>
    </location>
</feature>
<dbReference type="Gene3D" id="3.60.21.10">
    <property type="match status" value="1"/>
</dbReference>
<dbReference type="InterPro" id="IPR004843">
    <property type="entry name" value="Calcineurin-like_PHP"/>
</dbReference>
<gene>
    <name evidence="16" type="ORF">BJ322DRAFT_1072888</name>
</gene>
<comment type="subcellular location">
    <subcellularLocation>
        <location evidence="1">Vacuole membrane</location>
        <topology evidence="1">Single-pass type II membrane protein</topology>
    </subcellularLocation>
</comment>
<evidence type="ECO:0000256" key="2">
    <source>
        <dbReference type="ARBA" id="ARBA00010399"/>
    </source>
</evidence>
<feature type="compositionally biased region" description="Basic and acidic residues" evidence="13">
    <location>
        <begin position="469"/>
        <end position="478"/>
    </location>
</feature>
<evidence type="ECO:0000256" key="7">
    <source>
        <dbReference type="ARBA" id="ARBA00022801"/>
    </source>
</evidence>
<evidence type="ECO:0000256" key="6">
    <source>
        <dbReference type="ARBA" id="ARBA00022692"/>
    </source>
</evidence>
<dbReference type="CDD" id="cd00842">
    <property type="entry name" value="MPP_ASMase"/>
    <property type="match status" value="1"/>
</dbReference>
<dbReference type="GO" id="GO:0000324">
    <property type="term" value="C:fungal-type vacuole"/>
    <property type="evidence" value="ECO:0007669"/>
    <property type="project" value="TreeGrafter"/>
</dbReference>
<evidence type="ECO:0000256" key="4">
    <source>
        <dbReference type="ARBA" id="ARBA00014458"/>
    </source>
</evidence>
<keyword evidence="5 12" id="KW-0926">Vacuole</keyword>
<dbReference type="GO" id="GO:0006798">
    <property type="term" value="P:polyphosphate catabolic process"/>
    <property type="evidence" value="ECO:0007669"/>
    <property type="project" value="TreeGrafter"/>
</dbReference>
<keyword evidence="6" id="KW-0812">Transmembrane</keyword>
<evidence type="ECO:0000256" key="1">
    <source>
        <dbReference type="ARBA" id="ARBA00004576"/>
    </source>
</evidence>
<dbReference type="Pfam" id="PF00149">
    <property type="entry name" value="Metallophos"/>
    <property type="match status" value="1"/>
</dbReference>
<evidence type="ECO:0000256" key="11">
    <source>
        <dbReference type="ARBA" id="ARBA00023180"/>
    </source>
</evidence>
<dbReference type="GO" id="GO:0000298">
    <property type="term" value="F:endopolyphosphatase activity"/>
    <property type="evidence" value="ECO:0007669"/>
    <property type="project" value="UniProtKB-EC"/>
</dbReference>
<dbReference type="InterPro" id="IPR012358">
    <property type="entry name" value="EndopolyPtase_N1"/>
</dbReference>
<comment type="similarity">
    <text evidence="2">Belongs to the endopolyphosphatase PPN1 family.</text>
</comment>
<protein>
    <recommendedName>
        <fullName evidence="4 12">Endopolyphosphatase</fullName>
        <ecNumber evidence="3 12">3.6.1.10</ecNumber>
    </recommendedName>
</protein>
<dbReference type="OrthoDB" id="348678at2759"/>
<dbReference type="PANTHER" id="PTHR10340:SF55">
    <property type="entry name" value="ENDOPOLYPHOSPHATASE"/>
    <property type="match status" value="1"/>
</dbReference>
<keyword evidence="7 12" id="KW-0378">Hydrolase</keyword>
<evidence type="ECO:0000256" key="10">
    <source>
        <dbReference type="ARBA" id="ARBA00023136"/>
    </source>
</evidence>
<dbReference type="GO" id="GO:0008081">
    <property type="term" value="F:phosphoric diester hydrolase activity"/>
    <property type="evidence" value="ECO:0007669"/>
    <property type="project" value="TreeGrafter"/>
</dbReference>
<name>A0A9P6HAX6_9AGAM</name>
<dbReference type="EC" id="3.6.1.10" evidence="3 12"/>
<dbReference type="PANTHER" id="PTHR10340">
    <property type="entry name" value="SPHINGOMYELIN PHOSPHODIESTERASE"/>
    <property type="match status" value="1"/>
</dbReference>
<feature type="region of interest" description="Disordered" evidence="13">
    <location>
        <begin position="449"/>
        <end position="478"/>
    </location>
</feature>
<keyword evidence="17" id="KW-1185">Reference proteome</keyword>
<feature type="signal peptide" evidence="14">
    <location>
        <begin position="1"/>
        <end position="20"/>
    </location>
</feature>
<dbReference type="InterPro" id="IPR029052">
    <property type="entry name" value="Metallo-depent_PP-like"/>
</dbReference>
<dbReference type="PIRSF" id="PIRSF027093">
    <property type="entry name" value="EndopolyPtase_N1"/>
    <property type="match status" value="1"/>
</dbReference>
<dbReference type="Proteomes" id="UP000736335">
    <property type="component" value="Unassembled WGS sequence"/>
</dbReference>
<dbReference type="GO" id="GO:0005774">
    <property type="term" value="C:vacuolar membrane"/>
    <property type="evidence" value="ECO:0007669"/>
    <property type="project" value="UniProtKB-SubCell"/>
</dbReference>
<keyword evidence="14" id="KW-0732">Signal</keyword>
<dbReference type="InterPro" id="IPR041805">
    <property type="entry name" value="ASMase/PPN1_MPP"/>
</dbReference>
<sequence length="622" mass="70980">MCRALTTGLVLYLGLTGVLGSPVQVQAPFELNNEMIYKAEYIPPSTRPPRALRGRFLHITDLHPDPLYRVGGSVSSGCHRNRPKKEEQRAGYLGTPYEDCDSPLTLTNYTLDHLEKHWVDHIDFVIWTGDSARHDNDRKNPRTPKNIYELNRRMAERMEQIFLSRGIPVVPTIGNNDIWPHNIMTPGPNSITFEYSKIWESFIPFSTFGVFQRGGYYIVDVIPDQLSVVSLNTIYFYDSNKAVGGCEYALPNDPGNLQLDWLDVQLGVFRDKGVKVWLTGHVPPTPDLYFPECYYRYTELSLRFQDTIVGHLYGHMNIDHFSLIQADDLKFWAGEDEVDQVNGTSTAGRRGRSRLNSGPDVDVQMNGKDQGLDTLSEGGITGGAKVAVKRHKGLDKVLLRDFSELPEDVDYGDYGVINVSPSVVPVYFPSFRVFNYNMSVEAVQEDLERKERRRRGETVLRPPPHGHRKPDPTKSREKLCKKPKYNNSWRCHYSKDTWHTDPEAPSRRNSLMTPLGYAQYYLPDLGNASEEYTPEWELEYMTYGLSAFEDDGSDEASEVIPRKNIPKSLRHGRGAKYAPYSMEDLTIPSWIELARKLGDGENGGLRKKFRKYMFMGHGEEVD</sequence>
<evidence type="ECO:0000256" key="3">
    <source>
        <dbReference type="ARBA" id="ARBA00012459"/>
    </source>
</evidence>
<evidence type="ECO:0000259" key="15">
    <source>
        <dbReference type="Pfam" id="PF00149"/>
    </source>
</evidence>